<dbReference type="PANTHER" id="PTHR22655:SF2">
    <property type="entry name" value="ATP-DEPENDENT RNA HELICASE TDRD12-RELATED"/>
    <property type="match status" value="1"/>
</dbReference>
<accession>A0ABN7PLH8</accession>
<keyword evidence="4" id="KW-0378">Hydrolase</keyword>
<dbReference type="PANTHER" id="PTHR22655">
    <property type="entry name" value="ATP-DEPENDENT RNA HELICASE TDRD12-RELATED"/>
    <property type="match status" value="1"/>
</dbReference>
<evidence type="ECO:0000256" key="1">
    <source>
        <dbReference type="ARBA" id="ARBA00012552"/>
    </source>
</evidence>
<comment type="caution">
    <text evidence="9">The sequence shown here is derived from an EMBL/GenBank/DDBJ whole genome shotgun (WGS) entry which is preliminary data.</text>
</comment>
<feature type="domain" description="DEAD/DEAH-box helicase" evidence="8">
    <location>
        <begin position="6"/>
        <end position="100"/>
    </location>
</feature>
<keyword evidence="2" id="KW-0677">Repeat</keyword>
<evidence type="ECO:0000313" key="9">
    <source>
        <dbReference type="EMBL" id="CAG2066281.1"/>
    </source>
</evidence>
<dbReference type="Pfam" id="PF00270">
    <property type="entry name" value="DEAD"/>
    <property type="match status" value="1"/>
</dbReference>
<comment type="catalytic activity">
    <reaction evidence="7">
        <text>ATP + H2O = ADP + phosphate + H(+)</text>
        <dbReference type="Rhea" id="RHEA:13065"/>
        <dbReference type="ChEBI" id="CHEBI:15377"/>
        <dbReference type="ChEBI" id="CHEBI:15378"/>
        <dbReference type="ChEBI" id="CHEBI:30616"/>
        <dbReference type="ChEBI" id="CHEBI:43474"/>
        <dbReference type="ChEBI" id="CHEBI:456216"/>
        <dbReference type="EC" id="3.6.4.13"/>
    </reaction>
</comment>
<dbReference type="SUPFAM" id="SSF52540">
    <property type="entry name" value="P-loop containing nucleoside triphosphate hydrolases"/>
    <property type="match status" value="1"/>
</dbReference>
<dbReference type="InterPro" id="IPR011545">
    <property type="entry name" value="DEAD/DEAH_box_helicase_dom"/>
</dbReference>
<gene>
    <name evidence="9" type="ORF">TPAB3V08_LOCUS13224</name>
</gene>
<feature type="non-terminal residue" evidence="9">
    <location>
        <position position="105"/>
    </location>
</feature>
<organism evidence="9 10">
    <name type="scientific">Timema podura</name>
    <name type="common">Walking stick</name>
    <dbReference type="NCBI Taxonomy" id="61482"/>
    <lineage>
        <taxon>Eukaryota</taxon>
        <taxon>Metazoa</taxon>
        <taxon>Ecdysozoa</taxon>
        <taxon>Arthropoda</taxon>
        <taxon>Hexapoda</taxon>
        <taxon>Insecta</taxon>
        <taxon>Pterygota</taxon>
        <taxon>Neoptera</taxon>
        <taxon>Polyneoptera</taxon>
        <taxon>Phasmatodea</taxon>
        <taxon>Timematodea</taxon>
        <taxon>Timematoidea</taxon>
        <taxon>Timematidae</taxon>
        <taxon>Timema</taxon>
    </lineage>
</organism>
<keyword evidence="10" id="KW-1185">Reference proteome</keyword>
<keyword evidence="3" id="KW-0547">Nucleotide-binding</keyword>
<keyword evidence="6" id="KW-0067">ATP-binding</keyword>
<reference evidence="9" key="1">
    <citation type="submission" date="2021-03" db="EMBL/GenBank/DDBJ databases">
        <authorList>
            <person name="Tran Van P."/>
        </authorList>
    </citation>
    <scope>NUCLEOTIDE SEQUENCE</scope>
</reference>
<evidence type="ECO:0000256" key="7">
    <source>
        <dbReference type="ARBA" id="ARBA00047984"/>
    </source>
</evidence>
<keyword evidence="5" id="KW-0347">Helicase</keyword>
<evidence type="ECO:0000259" key="8">
    <source>
        <dbReference type="Pfam" id="PF00270"/>
    </source>
</evidence>
<evidence type="ECO:0000256" key="3">
    <source>
        <dbReference type="ARBA" id="ARBA00022741"/>
    </source>
</evidence>
<sequence length="105" mass="11455">MKPGCGPFILILCPGHKSAQFVYNASCKLLHLAGVSNVDVMITYGGGDELEKMIKLMNGCHILISTPRRFLKLAKTSSHIVSLNRVCHLVLEEADTLTTKCALEV</sequence>
<evidence type="ECO:0000256" key="2">
    <source>
        <dbReference type="ARBA" id="ARBA00022737"/>
    </source>
</evidence>
<dbReference type="Proteomes" id="UP001153148">
    <property type="component" value="Unassembled WGS sequence"/>
</dbReference>
<evidence type="ECO:0000256" key="6">
    <source>
        <dbReference type="ARBA" id="ARBA00022840"/>
    </source>
</evidence>
<dbReference type="Gene3D" id="3.40.50.300">
    <property type="entry name" value="P-loop containing nucleotide triphosphate hydrolases"/>
    <property type="match status" value="1"/>
</dbReference>
<protein>
    <recommendedName>
        <fullName evidence="1">RNA helicase</fullName>
        <ecNumber evidence="1">3.6.4.13</ecNumber>
    </recommendedName>
</protein>
<evidence type="ECO:0000313" key="10">
    <source>
        <dbReference type="Proteomes" id="UP001153148"/>
    </source>
</evidence>
<proteinExistence type="predicted"/>
<dbReference type="EC" id="3.6.4.13" evidence="1"/>
<evidence type="ECO:0000256" key="5">
    <source>
        <dbReference type="ARBA" id="ARBA00022806"/>
    </source>
</evidence>
<dbReference type="InterPro" id="IPR027417">
    <property type="entry name" value="P-loop_NTPase"/>
</dbReference>
<dbReference type="EMBL" id="CAJPIN010052347">
    <property type="protein sequence ID" value="CAG2066281.1"/>
    <property type="molecule type" value="Genomic_DNA"/>
</dbReference>
<name>A0ABN7PLH8_TIMPD</name>
<evidence type="ECO:0000256" key="4">
    <source>
        <dbReference type="ARBA" id="ARBA00022801"/>
    </source>
</evidence>